<evidence type="ECO:0000313" key="3">
    <source>
        <dbReference type="Proteomes" id="UP000324222"/>
    </source>
</evidence>
<feature type="compositionally biased region" description="Pro residues" evidence="1">
    <location>
        <begin position="120"/>
        <end position="133"/>
    </location>
</feature>
<organism evidence="2 3">
    <name type="scientific">Portunus trituberculatus</name>
    <name type="common">Swimming crab</name>
    <name type="synonym">Neptunus trituberculatus</name>
    <dbReference type="NCBI Taxonomy" id="210409"/>
    <lineage>
        <taxon>Eukaryota</taxon>
        <taxon>Metazoa</taxon>
        <taxon>Ecdysozoa</taxon>
        <taxon>Arthropoda</taxon>
        <taxon>Crustacea</taxon>
        <taxon>Multicrustacea</taxon>
        <taxon>Malacostraca</taxon>
        <taxon>Eumalacostraca</taxon>
        <taxon>Eucarida</taxon>
        <taxon>Decapoda</taxon>
        <taxon>Pleocyemata</taxon>
        <taxon>Brachyura</taxon>
        <taxon>Eubrachyura</taxon>
        <taxon>Portunoidea</taxon>
        <taxon>Portunidae</taxon>
        <taxon>Portuninae</taxon>
        <taxon>Portunus</taxon>
    </lineage>
</organism>
<feature type="region of interest" description="Disordered" evidence="1">
    <location>
        <begin position="36"/>
        <end position="57"/>
    </location>
</feature>
<dbReference type="AlphaFoldDB" id="A0A5B7G567"/>
<gene>
    <name evidence="2" type="ORF">E2C01_046172</name>
</gene>
<sequence>MILLTLSTTCAVHLANDFITPPLSTSTSTFTCTRYEKKKKENRHRKSLQRAVGKRTMREEAKEFEYELSTTYTLTPSSLTPHFPALRIDNTPYHSPFDLSLRERGLSRGQTRHHSSTSALPPPDPFPAPSFPS</sequence>
<evidence type="ECO:0000313" key="2">
    <source>
        <dbReference type="EMBL" id="MPC52308.1"/>
    </source>
</evidence>
<accession>A0A5B7G567</accession>
<name>A0A5B7G567_PORTR</name>
<reference evidence="2 3" key="1">
    <citation type="submission" date="2019-05" db="EMBL/GenBank/DDBJ databases">
        <title>Another draft genome of Portunus trituberculatus and its Hox gene families provides insights of decapod evolution.</title>
        <authorList>
            <person name="Jeong J.-H."/>
            <person name="Song I."/>
            <person name="Kim S."/>
            <person name="Choi T."/>
            <person name="Kim D."/>
            <person name="Ryu S."/>
            <person name="Kim W."/>
        </authorList>
    </citation>
    <scope>NUCLEOTIDE SEQUENCE [LARGE SCALE GENOMIC DNA]</scope>
    <source>
        <tissue evidence="2">Muscle</tissue>
    </source>
</reference>
<dbReference type="EMBL" id="VSRR010010771">
    <property type="protein sequence ID" value="MPC52308.1"/>
    <property type="molecule type" value="Genomic_DNA"/>
</dbReference>
<dbReference type="Proteomes" id="UP000324222">
    <property type="component" value="Unassembled WGS sequence"/>
</dbReference>
<evidence type="ECO:0000256" key="1">
    <source>
        <dbReference type="SAM" id="MobiDB-lite"/>
    </source>
</evidence>
<keyword evidence="3" id="KW-1185">Reference proteome</keyword>
<protein>
    <submittedName>
        <fullName evidence="2">Uncharacterized protein</fullName>
    </submittedName>
</protein>
<feature type="region of interest" description="Disordered" evidence="1">
    <location>
        <begin position="97"/>
        <end position="133"/>
    </location>
</feature>
<comment type="caution">
    <text evidence="2">The sequence shown here is derived from an EMBL/GenBank/DDBJ whole genome shotgun (WGS) entry which is preliminary data.</text>
</comment>
<proteinExistence type="predicted"/>
<feature type="compositionally biased region" description="Basic residues" evidence="1">
    <location>
        <begin position="40"/>
        <end position="55"/>
    </location>
</feature>